<dbReference type="EMBL" id="KV441548">
    <property type="protein sequence ID" value="OAG13136.1"/>
    <property type="molecule type" value="Genomic_DNA"/>
</dbReference>
<feature type="coiled-coil region" evidence="1">
    <location>
        <begin position="401"/>
        <end position="462"/>
    </location>
</feature>
<dbReference type="AlphaFoldDB" id="A0A177D0W9"/>
<feature type="coiled-coil region" evidence="1">
    <location>
        <begin position="513"/>
        <end position="547"/>
    </location>
</feature>
<feature type="region of interest" description="Disordered" evidence="2">
    <location>
        <begin position="329"/>
        <end position="351"/>
    </location>
</feature>
<feature type="compositionally biased region" description="Low complexity" evidence="2">
    <location>
        <begin position="96"/>
        <end position="106"/>
    </location>
</feature>
<evidence type="ECO:0000256" key="2">
    <source>
        <dbReference type="SAM" id="MobiDB-lite"/>
    </source>
</evidence>
<accession>A0A177D0W9</accession>
<feature type="compositionally biased region" description="Acidic residues" evidence="2">
    <location>
        <begin position="61"/>
        <end position="75"/>
    </location>
</feature>
<gene>
    <name evidence="3" type="ORF">CC84DRAFT_1255244</name>
</gene>
<organism evidence="3 4">
    <name type="scientific">Paraphaeosphaeria sporulosa</name>
    <dbReference type="NCBI Taxonomy" id="1460663"/>
    <lineage>
        <taxon>Eukaryota</taxon>
        <taxon>Fungi</taxon>
        <taxon>Dikarya</taxon>
        <taxon>Ascomycota</taxon>
        <taxon>Pezizomycotina</taxon>
        <taxon>Dothideomycetes</taxon>
        <taxon>Pleosporomycetidae</taxon>
        <taxon>Pleosporales</taxon>
        <taxon>Massarineae</taxon>
        <taxon>Didymosphaeriaceae</taxon>
        <taxon>Paraphaeosphaeria</taxon>
    </lineage>
</organism>
<sequence length="791" mass="91252">MPPKFLGERPSLRRIPSRSSKYAHVGPKVDSRLPSEFMPSESQFQLSKHKRSELHIGEEGPIQEETENLDGDENDYQFSETDGFPLPNRAIDSQHSSTSRYASPAASSTYSAEIYAQFGGEAISSPTYHSDTDAEPGQNSRASSRRHSLVLAQPTSNRAQYARNTDSYRVKMREGVERQPLSSELFTQPRVTTPEWERKVRFDEPVKPPSRPRPRGGYDRVRSHSMFTTPSMGDGIARSFQDALDRTCQDLLSLRDELYNQRRTLDVHSVLGKRGNMPVGVNGVREKIVQVVERYETETNQHRELIMKNEKRIDEKERRIRQLEEALKGKSEELKMSQRDGKSREEKQEARIKELEDALHRSVEKTERQRTSHVHGHEAQRKLEETASWAADLQSSLTQKTKEFEEVVKSHALEVERLQKELQDRPKHAVSISDMQTAFLAHQEQEQKIRELEEALQKKTINDALEAGTDTPEWHSLFKRERKVKAAQDTEITHLKASITNLNTYHIELESERNELREYVAAHRDTVQTLQEQLATSTREAEQWHEEYNQQKEMLDGRAFAEQTELEALRQEMQHTISTYHSLLPSPSHPDALQITGLLRTLAATEKTLEETTSRLNVLKEEQLALEKGIEKVMDEKNEVLAENDRLLNGPPPLTRIVYDSDTGQQVRLPPWHTADRLFARQAARSLFLTSQTAARRKIQLSEQIVEKARAWKMGKHYPPSRLQETYKQAVKKSEWERWEVQRWVQEHGSDGEYSEALELGLLGSQKARGRGTNEWRGRRLESMGLRSWDP</sequence>
<dbReference type="Proteomes" id="UP000077069">
    <property type="component" value="Unassembled WGS sequence"/>
</dbReference>
<feature type="compositionally biased region" description="Basic and acidic residues" evidence="2">
    <location>
        <begin position="1"/>
        <end position="11"/>
    </location>
</feature>
<dbReference type="RefSeq" id="XP_018043501.1">
    <property type="nucleotide sequence ID" value="XM_018184522.1"/>
</dbReference>
<keyword evidence="4" id="KW-1185">Reference proteome</keyword>
<protein>
    <submittedName>
        <fullName evidence="3">Uncharacterized protein</fullName>
    </submittedName>
</protein>
<proteinExistence type="predicted"/>
<evidence type="ECO:0000313" key="3">
    <source>
        <dbReference type="EMBL" id="OAG13136.1"/>
    </source>
</evidence>
<feature type="region of interest" description="Disordered" evidence="2">
    <location>
        <begin position="1"/>
        <end position="106"/>
    </location>
</feature>
<keyword evidence="1" id="KW-0175">Coiled coil</keyword>
<dbReference type="OrthoDB" id="3800240at2759"/>
<name>A0A177D0W9_9PLEO</name>
<evidence type="ECO:0000313" key="4">
    <source>
        <dbReference type="Proteomes" id="UP000077069"/>
    </source>
</evidence>
<feature type="region of interest" description="Disordered" evidence="2">
    <location>
        <begin position="123"/>
        <end position="150"/>
    </location>
</feature>
<reference evidence="3 4" key="1">
    <citation type="submission" date="2016-05" db="EMBL/GenBank/DDBJ databases">
        <title>Comparative analysis of secretome profiles of manganese(II)-oxidizing ascomycete fungi.</title>
        <authorList>
            <consortium name="DOE Joint Genome Institute"/>
            <person name="Zeiner C.A."/>
            <person name="Purvine S.O."/>
            <person name="Zink E.M."/>
            <person name="Wu S."/>
            <person name="Pasa-Tolic L."/>
            <person name="Chaput D.L."/>
            <person name="Haridas S."/>
            <person name="Grigoriev I.V."/>
            <person name="Santelli C.M."/>
            <person name="Hansel C.M."/>
        </authorList>
    </citation>
    <scope>NUCLEOTIDE SEQUENCE [LARGE SCALE GENOMIC DNA]</scope>
    <source>
        <strain evidence="3 4">AP3s5-JAC2a</strain>
    </source>
</reference>
<dbReference type="GeneID" id="28768008"/>
<evidence type="ECO:0000256" key="1">
    <source>
        <dbReference type="SAM" id="Coils"/>
    </source>
</evidence>
<dbReference type="InParanoid" id="A0A177D0W9"/>